<name>A0A1I3N3B8_9SPIR</name>
<evidence type="ECO:0000313" key="2">
    <source>
        <dbReference type="Proteomes" id="UP000182737"/>
    </source>
</evidence>
<organism evidence="1 2">
    <name type="scientific">Treponema bryantii</name>
    <dbReference type="NCBI Taxonomy" id="163"/>
    <lineage>
        <taxon>Bacteria</taxon>
        <taxon>Pseudomonadati</taxon>
        <taxon>Spirochaetota</taxon>
        <taxon>Spirochaetia</taxon>
        <taxon>Spirochaetales</taxon>
        <taxon>Treponemataceae</taxon>
        <taxon>Treponema</taxon>
    </lineage>
</organism>
<evidence type="ECO:0000313" key="1">
    <source>
        <dbReference type="EMBL" id="SFJ03672.1"/>
    </source>
</evidence>
<proteinExistence type="predicted"/>
<dbReference type="Gene3D" id="3.80.10.10">
    <property type="entry name" value="Ribonuclease Inhibitor"/>
    <property type="match status" value="1"/>
</dbReference>
<dbReference type="InterPro" id="IPR032675">
    <property type="entry name" value="LRR_dom_sf"/>
</dbReference>
<dbReference type="PANTHER" id="PTHR45661">
    <property type="entry name" value="SURFACE ANTIGEN"/>
    <property type="match status" value="1"/>
</dbReference>
<accession>A0A1I3N3B8</accession>
<dbReference type="InterPro" id="IPR053139">
    <property type="entry name" value="Surface_bspA-like"/>
</dbReference>
<gene>
    <name evidence="1" type="ORF">SAMN04487775_1127</name>
</gene>
<dbReference type="Pfam" id="PF13306">
    <property type="entry name" value="LRR_5"/>
    <property type="match status" value="1"/>
</dbReference>
<dbReference type="SUPFAM" id="SSF52058">
    <property type="entry name" value="L domain-like"/>
    <property type="match status" value="1"/>
</dbReference>
<dbReference type="RefSeq" id="WP_074933392.1">
    <property type="nucleotide sequence ID" value="NZ_FORI01000012.1"/>
</dbReference>
<dbReference type="InterPro" id="IPR026906">
    <property type="entry name" value="LRR_5"/>
</dbReference>
<dbReference type="Proteomes" id="UP000182737">
    <property type="component" value="Unassembled WGS sequence"/>
</dbReference>
<protein>
    <submittedName>
        <fullName evidence="1">Leucine rich repeat-containing protein</fullName>
    </submittedName>
</protein>
<dbReference type="PANTHER" id="PTHR45661:SF3">
    <property type="entry name" value="IG-LIKE DOMAIN-CONTAINING PROTEIN"/>
    <property type="match status" value="1"/>
</dbReference>
<keyword evidence="2" id="KW-1185">Reference proteome</keyword>
<reference evidence="2" key="1">
    <citation type="submission" date="2016-10" db="EMBL/GenBank/DDBJ databases">
        <authorList>
            <person name="Varghese N."/>
            <person name="Submissions S."/>
        </authorList>
    </citation>
    <scope>NUCLEOTIDE SEQUENCE [LARGE SCALE GENOMIC DNA]</scope>
    <source>
        <strain evidence="2">XBD1002</strain>
    </source>
</reference>
<dbReference type="AlphaFoldDB" id="A0A1I3N3B8"/>
<sequence>MGSYIKKNGLLYSEDMHTVIGVDDTSTDFTGRIPFGAHRIEDDVFSDCPYESISLPDSVTEIGSCLFENSKSLEKVKLSSGITELPPYLFSGCSALTKVTLPTGISSFPEGLFKDCESLPDIPFRAGITVLPESVFEGCRSLKSLVIPNTVKRIESKAVAGCTALESVVFPSSLEYLAPDAFEGCTALHNIRVDGEGGLFYVGEDDGYLWEAADEGDRVVLKTNAGKGSSVSFYKDNVDDISAGLSENDEEEVEEDDTFSAEIGASDEEAVFMQVTTPEPVFDSKPEEPAATNVINKDSAVDSMLADIMGDEKERNTMSEEVAVSEQETAVLSEAMSVMSDSTQGSTSAAITDSELEKLFAKNEESELATHNADNPDVLDSKAQILTDSVELSAIFNCEPAGEFPDDPELYVIAEKLAKDENGKDNFSSKLIACCQTFARIQDYKRIIMLYGLPLDNDEFAEFFRHFISKKNVILACEAESPATLSDFGKTICDYARISLKKDELVEQRRTALLKTKTLVKLVIRDKYE</sequence>
<dbReference type="EMBL" id="FORI01000012">
    <property type="protein sequence ID" value="SFJ03672.1"/>
    <property type="molecule type" value="Genomic_DNA"/>
</dbReference>